<feature type="chain" id="PRO_5046743327" evidence="1">
    <location>
        <begin position="20"/>
        <end position="455"/>
    </location>
</feature>
<dbReference type="InterPro" id="IPR053145">
    <property type="entry name" value="AB_hydrolase_Est10"/>
</dbReference>
<dbReference type="Pfam" id="PF12146">
    <property type="entry name" value="Hydrolase_4"/>
    <property type="match status" value="1"/>
</dbReference>
<keyword evidence="4" id="KW-1185">Reference proteome</keyword>
<dbReference type="RefSeq" id="WP_272749282.1">
    <property type="nucleotide sequence ID" value="NZ_JAQQKX010000015.1"/>
</dbReference>
<feature type="domain" description="Serine aminopeptidase S33" evidence="2">
    <location>
        <begin position="193"/>
        <end position="417"/>
    </location>
</feature>
<dbReference type="Proteomes" id="UP001214854">
    <property type="component" value="Unassembled WGS sequence"/>
</dbReference>
<protein>
    <submittedName>
        <fullName evidence="3">Alpha/beta fold hydrolase</fullName>
    </submittedName>
</protein>
<dbReference type="SUPFAM" id="SSF53474">
    <property type="entry name" value="alpha/beta-Hydrolases"/>
    <property type="match status" value="1"/>
</dbReference>
<sequence length="455" mass="48029">MKTWILSLLMSSLALPALAEEAAGVWHGKLMGKLNIVIRIETDGTAYKGVLESPDQANFKMPLDSVTATADSLDFTAVKINGRYQGKWDEAQKAWVGTWTQGQGLPLTLKRIDADQANGFAPKRPQVEAAEAALANYHVEAVTLPGAVAGVTLSGTYSAPRGKGPFPTVILIAGSGPNTRDEAVAGHKVFLVWADALNKAGIAVLRYDKRGVGASTGDYKAATTADFAADAGAAVTWLKARKDVGAIGLVGHSEGGIIAPIVANREPAVRFIVLMAGGGVRGDQILITQQTLIGRANGMTEDNLAQVAAANRRIYDALISNPVDTEARVRAVVETELPLSTDPKVVDSVVKPLVAPWMKYFIAYDPAPELRKVRVPVLALIGGKDLQVAASDNLPAMTAALKGNKSATVRELPGLNHLFQSTAGSGAPSEYSQIEETTAPAALDLVTTWIRARVQ</sequence>
<organism evidence="3 4">
    <name type="scientific">Asticcacaulis aquaticus</name>
    <dbReference type="NCBI Taxonomy" id="2984212"/>
    <lineage>
        <taxon>Bacteria</taxon>
        <taxon>Pseudomonadati</taxon>
        <taxon>Pseudomonadota</taxon>
        <taxon>Alphaproteobacteria</taxon>
        <taxon>Caulobacterales</taxon>
        <taxon>Caulobacteraceae</taxon>
        <taxon>Asticcacaulis</taxon>
    </lineage>
</organism>
<dbReference type="EMBL" id="JAQQKX010000015">
    <property type="protein sequence ID" value="MDC7684813.1"/>
    <property type="molecule type" value="Genomic_DNA"/>
</dbReference>
<evidence type="ECO:0000313" key="4">
    <source>
        <dbReference type="Proteomes" id="UP001214854"/>
    </source>
</evidence>
<keyword evidence="3" id="KW-0378">Hydrolase</keyword>
<dbReference type="Gene3D" id="3.40.50.1820">
    <property type="entry name" value="alpha/beta hydrolase"/>
    <property type="match status" value="1"/>
</dbReference>
<evidence type="ECO:0000259" key="2">
    <source>
        <dbReference type="Pfam" id="PF12146"/>
    </source>
</evidence>
<comment type="caution">
    <text evidence="3">The sequence shown here is derived from an EMBL/GenBank/DDBJ whole genome shotgun (WGS) entry which is preliminary data.</text>
</comment>
<keyword evidence="1" id="KW-0732">Signal</keyword>
<dbReference type="PANTHER" id="PTHR43265">
    <property type="entry name" value="ESTERASE ESTD"/>
    <property type="match status" value="1"/>
</dbReference>
<evidence type="ECO:0000313" key="3">
    <source>
        <dbReference type="EMBL" id="MDC7684813.1"/>
    </source>
</evidence>
<accession>A0ABT5HXR4</accession>
<gene>
    <name evidence="3" type="ORF">PQU92_16130</name>
</gene>
<name>A0ABT5HXR4_9CAUL</name>
<feature type="signal peptide" evidence="1">
    <location>
        <begin position="1"/>
        <end position="19"/>
    </location>
</feature>
<dbReference type="PANTHER" id="PTHR43265:SF1">
    <property type="entry name" value="ESTERASE ESTD"/>
    <property type="match status" value="1"/>
</dbReference>
<proteinExistence type="predicted"/>
<dbReference type="InterPro" id="IPR022742">
    <property type="entry name" value="Hydrolase_4"/>
</dbReference>
<reference evidence="3 4" key="1">
    <citation type="submission" date="2023-01" db="EMBL/GenBank/DDBJ databases">
        <title>Novel species of the genus Asticcacaulis isolated from rivers.</title>
        <authorList>
            <person name="Lu H."/>
        </authorList>
    </citation>
    <scope>NUCLEOTIDE SEQUENCE [LARGE SCALE GENOMIC DNA]</scope>
    <source>
        <strain evidence="3 4">BYS171W</strain>
    </source>
</reference>
<dbReference type="InterPro" id="IPR029058">
    <property type="entry name" value="AB_hydrolase_fold"/>
</dbReference>
<dbReference type="GO" id="GO:0016787">
    <property type="term" value="F:hydrolase activity"/>
    <property type="evidence" value="ECO:0007669"/>
    <property type="project" value="UniProtKB-KW"/>
</dbReference>
<evidence type="ECO:0000256" key="1">
    <source>
        <dbReference type="SAM" id="SignalP"/>
    </source>
</evidence>